<sequence>MSLPPQLFPRPPQEAGLPSLLVHYCLLLWQRRPGFPLADHQGSPYPHPGLHHHWLYGELGSLNVGQ</sequence>
<reference evidence="2" key="1">
    <citation type="journal article" date="2011" name="Nat. Biotechnol.">
        <title>The genomic sequence of the Chinese hamster ovary (CHO)-K1 cell line.</title>
        <authorList>
            <person name="Xu X."/>
            <person name="Nagarajan H."/>
            <person name="Lewis N.E."/>
            <person name="Pan S."/>
            <person name="Cai Z."/>
            <person name="Liu X."/>
            <person name="Chen W."/>
            <person name="Xie M."/>
            <person name="Wang W."/>
            <person name="Hammond S."/>
            <person name="Andersen M.R."/>
            <person name="Neff N."/>
            <person name="Passarelli B."/>
            <person name="Koh W."/>
            <person name="Fan H.C."/>
            <person name="Wang J."/>
            <person name="Gui Y."/>
            <person name="Lee K.H."/>
            <person name="Betenbaugh M.J."/>
            <person name="Quake S.R."/>
            <person name="Famili I."/>
            <person name="Palsson B.O."/>
            <person name="Wang J."/>
        </authorList>
    </citation>
    <scope>NUCLEOTIDE SEQUENCE [LARGE SCALE GENOMIC DNA]</scope>
    <source>
        <strain evidence="2">CHO K1 cell line</strain>
    </source>
</reference>
<organism evidence="1 2">
    <name type="scientific">Cricetulus griseus</name>
    <name type="common">Chinese hamster</name>
    <name type="synonym">Cricetulus barabensis griseus</name>
    <dbReference type="NCBI Taxonomy" id="10029"/>
    <lineage>
        <taxon>Eukaryota</taxon>
        <taxon>Metazoa</taxon>
        <taxon>Chordata</taxon>
        <taxon>Craniata</taxon>
        <taxon>Vertebrata</taxon>
        <taxon>Euteleostomi</taxon>
        <taxon>Mammalia</taxon>
        <taxon>Eutheria</taxon>
        <taxon>Euarchontoglires</taxon>
        <taxon>Glires</taxon>
        <taxon>Rodentia</taxon>
        <taxon>Myomorpha</taxon>
        <taxon>Muroidea</taxon>
        <taxon>Cricetidae</taxon>
        <taxon>Cricetinae</taxon>
        <taxon>Cricetulus</taxon>
    </lineage>
</organism>
<dbReference type="Proteomes" id="UP000001075">
    <property type="component" value="Unassembled WGS sequence"/>
</dbReference>
<dbReference type="InParanoid" id="G3HQQ0"/>
<dbReference type="AlphaFoldDB" id="G3HQQ0"/>
<gene>
    <name evidence="1" type="ORF">I79_013155</name>
</gene>
<evidence type="ECO:0000313" key="1">
    <source>
        <dbReference type="EMBL" id="EGW09079.1"/>
    </source>
</evidence>
<accession>G3HQQ0</accession>
<protein>
    <submittedName>
        <fullName evidence="1">Uncharacterized protein</fullName>
    </submittedName>
</protein>
<dbReference type="EMBL" id="JH000617">
    <property type="protein sequence ID" value="EGW09079.1"/>
    <property type="molecule type" value="Genomic_DNA"/>
</dbReference>
<evidence type="ECO:0000313" key="2">
    <source>
        <dbReference type="Proteomes" id="UP000001075"/>
    </source>
</evidence>
<proteinExistence type="predicted"/>
<name>G3HQQ0_CRIGR</name>